<proteinExistence type="predicted"/>
<evidence type="ECO:0000313" key="1">
    <source>
        <dbReference type="EMBL" id="MED6268109.1"/>
    </source>
</evidence>
<reference evidence="1 2" key="1">
    <citation type="submission" date="2021-06" db="EMBL/GenBank/DDBJ databases">
        <authorList>
            <person name="Palmer J.M."/>
        </authorList>
    </citation>
    <scope>NUCLEOTIDE SEQUENCE [LARGE SCALE GENOMIC DNA]</scope>
    <source>
        <strain evidence="1 2">CL_MEX2019</strain>
        <tissue evidence="1">Muscle</tissue>
    </source>
</reference>
<comment type="caution">
    <text evidence="1">The sequence shown here is derived from an EMBL/GenBank/DDBJ whole genome shotgun (WGS) entry which is preliminary data.</text>
</comment>
<dbReference type="Proteomes" id="UP001352852">
    <property type="component" value="Unassembled WGS sequence"/>
</dbReference>
<gene>
    <name evidence="1" type="ORF">CHARACLAT_018817</name>
</gene>
<evidence type="ECO:0000313" key="2">
    <source>
        <dbReference type="Proteomes" id="UP001352852"/>
    </source>
</evidence>
<dbReference type="EMBL" id="JAHUTJ010009865">
    <property type="protein sequence ID" value="MED6268109.1"/>
    <property type="molecule type" value="Genomic_DNA"/>
</dbReference>
<sequence length="177" mass="19710">MAWKPRGRRQLFFSLGVATARPLFLCNPASKQISLIALFFSPALQIYLLAKEAVNLSGLLFSFVLCSEECGNSSLDGSALSLRSVSNSKPSFSRVTSTQPLRIINLPVHPPTLTLQTLWSFPEEKKQKQRNKTELCTSCQPQATVEKTYYSPRPHKRPHLLEIPILPAAPVLVPVRP</sequence>
<keyword evidence="2" id="KW-1185">Reference proteome</keyword>
<name>A0ABU7D1S2_9TELE</name>
<organism evidence="1 2">
    <name type="scientific">Characodon lateralis</name>
    <dbReference type="NCBI Taxonomy" id="208331"/>
    <lineage>
        <taxon>Eukaryota</taxon>
        <taxon>Metazoa</taxon>
        <taxon>Chordata</taxon>
        <taxon>Craniata</taxon>
        <taxon>Vertebrata</taxon>
        <taxon>Euteleostomi</taxon>
        <taxon>Actinopterygii</taxon>
        <taxon>Neopterygii</taxon>
        <taxon>Teleostei</taxon>
        <taxon>Neoteleostei</taxon>
        <taxon>Acanthomorphata</taxon>
        <taxon>Ovalentaria</taxon>
        <taxon>Atherinomorphae</taxon>
        <taxon>Cyprinodontiformes</taxon>
        <taxon>Goodeidae</taxon>
        <taxon>Characodon</taxon>
    </lineage>
</organism>
<accession>A0ABU7D1S2</accession>
<protein>
    <submittedName>
        <fullName evidence="1">Uncharacterized protein</fullName>
    </submittedName>
</protein>